<dbReference type="SUPFAM" id="SSF56219">
    <property type="entry name" value="DNase I-like"/>
    <property type="match status" value="1"/>
</dbReference>
<dbReference type="InterPro" id="IPR036691">
    <property type="entry name" value="Endo/exonu/phosph_ase_sf"/>
</dbReference>
<dbReference type="InterPro" id="IPR013083">
    <property type="entry name" value="Znf_RING/FYVE/PHD"/>
</dbReference>
<keyword evidence="3" id="KW-1185">Reference proteome</keyword>
<evidence type="ECO:0000313" key="2">
    <source>
        <dbReference type="EMBL" id="CRK97255.1"/>
    </source>
</evidence>
<organism evidence="2 3">
    <name type="scientific">Clunio marinus</name>
    <dbReference type="NCBI Taxonomy" id="568069"/>
    <lineage>
        <taxon>Eukaryota</taxon>
        <taxon>Metazoa</taxon>
        <taxon>Ecdysozoa</taxon>
        <taxon>Arthropoda</taxon>
        <taxon>Hexapoda</taxon>
        <taxon>Insecta</taxon>
        <taxon>Pterygota</taxon>
        <taxon>Neoptera</taxon>
        <taxon>Endopterygota</taxon>
        <taxon>Diptera</taxon>
        <taxon>Nematocera</taxon>
        <taxon>Chironomoidea</taxon>
        <taxon>Chironomidae</taxon>
        <taxon>Clunio</taxon>
    </lineage>
</organism>
<dbReference type="Gene3D" id="3.60.10.10">
    <property type="entry name" value="Endonuclease/exonuclease/phosphatase"/>
    <property type="match status" value="1"/>
</dbReference>
<name>A0A1J1IAE1_9DIPT</name>
<accession>A0A1J1IAE1</accession>
<dbReference type="STRING" id="568069.A0A1J1IAE1"/>
<protein>
    <submittedName>
        <fullName evidence="2">CLUMA_CG010651, isoform A</fullName>
    </submittedName>
</protein>
<dbReference type="OrthoDB" id="7765313at2759"/>
<dbReference type="Proteomes" id="UP000183832">
    <property type="component" value="Unassembled WGS sequence"/>
</dbReference>
<evidence type="ECO:0000256" key="1">
    <source>
        <dbReference type="SAM" id="MobiDB-lite"/>
    </source>
</evidence>
<proteinExistence type="predicted"/>
<feature type="region of interest" description="Disordered" evidence="1">
    <location>
        <begin position="54"/>
        <end position="81"/>
    </location>
</feature>
<evidence type="ECO:0000313" key="3">
    <source>
        <dbReference type="Proteomes" id="UP000183832"/>
    </source>
</evidence>
<dbReference type="Gene3D" id="3.30.40.10">
    <property type="entry name" value="Zinc/RING finger domain, C3HC4 (zinc finger)"/>
    <property type="match status" value="1"/>
</dbReference>
<reference evidence="2 3" key="1">
    <citation type="submission" date="2015-04" db="EMBL/GenBank/DDBJ databases">
        <authorList>
            <person name="Syromyatnikov M.Y."/>
            <person name="Popov V.N."/>
        </authorList>
    </citation>
    <scope>NUCLEOTIDE SEQUENCE [LARGE SCALE GENOMIC DNA]</scope>
</reference>
<sequence length="622" mass="70903">MPKCKENITAKKRPGVSCVSCKKVYHHNCASLSTECIKHISTDQLSWSCKKCNNPSRRSSVFPSGAITDSSSSSSSSPTTNNTIERLIKEFEDFKILTDNRIKALEDLLTEKDKQLSTLASSVHKNESKTSELDKVLSEDKLEIQGIPEASLDNPIEAFNSVASAIESPTRASEVDCFISSCGTKPTLRIKFHQTQTRSSFLSAGGVCIAVIKSQAYAVIHQIEWQTKEVEDLWITIKPHRMNEKTLHINIVYIPGETHNNHFETFTKQITNKKLENPDDNFLILGDYNVPSMYSNNTLCTSTKASMLQEFMDLTNLEQFNFIRGKHSSNNILDLVFSDLPVKVEECDEPLSRTDIFHPPIVGTLSLKLPKAAKKVSSYRNYKRVNWNDLNNDLRVINWPHAFAGFVNVDELVDRFYKTLFDILDKHCPEVKSKAKNNPSWLSKNTVKLIKFKRRFHSKWKRSNNITDYNEYSKYRKMAKEEASKDFKVFNQEAEQNIKENPKAFWKFVNEKKTNGAGVAEYLKLDDKVAYNKQDAANLFASHFSSVYEMDDDPSDPHERPCDENDANHDAHFVIISNLIDNSQQEATKFSELQQAKQTSESFPFSIDSWQDTIKSSMTSIS</sequence>
<dbReference type="EMBL" id="CVRI01000047">
    <property type="protein sequence ID" value="CRK97255.1"/>
    <property type="molecule type" value="Genomic_DNA"/>
</dbReference>
<dbReference type="AlphaFoldDB" id="A0A1J1IAE1"/>
<gene>
    <name evidence="2" type="primary">putative unknown</name>
    <name evidence="2" type="ORF">CLUMA_CG010651</name>
</gene>